<dbReference type="InterPro" id="IPR046347">
    <property type="entry name" value="bZIP_sf"/>
</dbReference>
<dbReference type="STRING" id="98765.A0A2R6S640"/>
<feature type="compositionally biased region" description="Low complexity" evidence="1">
    <location>
        <begin position="1"/>
        <end position="11"/>
    </location>
</feature>
<name>A0A2R6S640_9APHY</name>
<feature type="domain" description="BZIP" evidence="2">
    <location>
        <begin position="26"/>
        <end position="40"/>
    </location>
</feature>
<feature type="compositionally biased region" description="Polar residues" evidence="1">
    <location>
        <begin position="242"/>
        <end position="258"/>
    </location>
</feature>
<dbReference type="SMART" id="SM00338">
    <property type="entry name" value="BRLZ"/>
    <property type="match status" value="1"/>
</dbReference>
<sequence>MPQSPQSPSSSKAGSDDNVPGESAQRKKKNADAQAAFRARRANYIATLEDAVTNLEAVVVQLQESLRQSKYDTSNLRTEVSQLRKEATDREKFWRALWQTRNTGMPPDPDDTFNMPSYAQSHSSPGSSRPPSTPSPTMTAATHYRDERLRYSADPSVTLVSPSYRSNHLQQHSPAMGFAGVPNLAPATAAAGHSQALDSQTLHSYTTHVPSYGMDGIVRDEQWSQPGSYASDSIADHGRSDASPSPTFTESPTHTSSELAYGGGDDPKLPYNTAGSSLYMFSPSRSISPASTPTSTSSSLSTYAFTFPEGTVVQDRPEFIYRRPPLGLHSPEIRLHGGQANIPIPAGTLGDALRSKLNGQGKHHPSSMPASYTQMQGPPPESDASSESSASPPINRLRRRRSTIGDAPISRGSRSPSPVAPISGTLAVIKAHTFGALRKTRGRHRTNTDGVVKAAVDALSVHGLGLGIGIDSISKRPRLHQNGGDGMPP</sequence>
<dbReference type="InterPro" id="IPR004827">
    <property type="entry name" value="bZIP"/>
</dbReference>
<dbReference type="PROSITE" id="PS00036">
    <property type="entry name" value="BZIP_BASIC"/>
    <property type="match status" value="1"/>
</dbReference>
<feature type="region of interest" description="Disordered" evidence="1">
    <location>
        <begin position="101"/>
        <end position="139"/>
    </location>
</feature>
<comment type="caution">
    <text evidence="3">The sequence shown here is derived from an EMBL/GenBank/DDBJ whole genome shotgun (WGS) entry which is preliminary data.</text>
</comment>
<feature type="compositionally biased region" description="Low complexity" evidence="1">
    <location>
        <begin position="121"/>
        <end position="130"/>
    </location>
</feature>
<feature type="region of interest" description="Disordered" evidence="1">
    <location>
        <begin position="1"/>
        <end position="35"/>
    </location>
</feature>
<dbReference type="AlphaFoldDB" id="A0A2R6S640"/>
<dbReference type="SUPFAM" id="SSF57959">
    <property type="entry name" value="Leucine zipper domain"/>
    <property type="match status" value="1"/>
</dbReference>
<feature type="region of interest" description="Disordered" evidence="1">
    <location>
        <begin position="224"/>
        <end position="267"/>
    </location>
</feature>
<dbReference type="GO" id="GO:0003700">
    <property type="term" value="F:DNA-binding transcription factor activity"/>
    <property type="evidence" value="ECO:0007669"/>
    <property type="project" value="InterPro"/>
</dbReference>
<evidence type="ECO:0000259" key="2">
    <source>
        <dbReference type="PROSITE" id="PS00036"/>
    </source>
</evidence>
<feature type="region of interest" description="Disordered" evidence="1">
    <location>
        <begin position="346"/>
        <end position="421"/>
    </location>
</feature>
<evidence type="ECO:0000313" key="4">
    <source>
        <dbReference type="Proteomes" id="UP000186601"/>
    </source>
</evidence>
<dbReference type="OrthoDB" id="2285533at2759"/>
<dbReference type="Gene3D" id="1.20.5.170">
    <property type="match status" value="1"/>
</dbReference>
<keyword evidence="4" id="KW-1185">Reference proteome</keyword>
<organism evidence="3 4">
    <name type="scientific">Hermanssonia centrifuga</name>
    <dbReference type="NCBI Taxonomy" id="98765"/>
    <lineage>
        <taxon>Eukaryota</taxon>
        <taxon>Fungi</taxon>
        <taxon>Dikarya</taxon>
        <taxon>Basidiomycota</taxon>
        <taxon>Agaricomycotina</taxon>
        <taxon>Agaricomycetes</taxon>
        <taxon>Polyporales</taxon>
        <taxon>Meruliaceae</taxon>
        <taxon>Hermanssonia</taxon>
    </lineage>
</organism>
<feature type="compositionally biased region" description="Low complexity" evidence="1">
    <location>
        <begin position="382"/>
        <end position="393"/>
    </location>
</feature>
<accession>A0A2R6S640</accession>
<protein>
    <recommendedName>
        <fullName evidence="2">BZIP domain-containing protein</fullName>
    </recommendedName>
</protein>
<gene>
    <name evidence="3" type="ORF">PHLCEN_2v418</name>
</gene>
<evidence type="ECO:0000256" key="1">
    <source>
        <dbReference type="SAM" id="MobiDB-lite"/>
    </source>
</evidence>
<proteinExistence type="predicted"/>
<reference evidence="3 4" key="1">
    <citation type="submission" date="2018-02" db="EMBL/GenBank/DDBJ databases">
        <title>Genome sequence of the basidiomycete white-rot fungus Phlebia centrifuga.</title>
        <authorList>
            <person name="Granchi Z."/>
            <person name="Peng M."/>
            <person name="de Vries R.P."/>
            <person name="Hilden K."/>
            <person name="Makela M.R."/>
            <person name="Grigoriev I."/>
            <person name="Riley R."/>
        </authorList>
    </citation>
    <scope>NUCLEOTIDE SEQUENCE [LARGE SCALE GENOMIC DNA]</scope>
    <source>
        <strain evidence="3 4">FBCC195</strain>
    </source>
</reference>
<evidence type="ECO:0000313" key="3">
    <source>
        <dbReference type="EMBL" id="PSS37725.1"/>
    </source>
</evidence>
<dbReference type="EMBL" id="MLYV02000032">
    <property type="protein sequence ID" value="PSS37725.1"/>
    <property type="molecule type" value="Genomic_DNA"/>
</dbReference>
<dbReference type="Proteomes" id="UP000186601">
    <property type="component" value="Unassembled WGS sequence"/>
</dbReference>